<comment type="caution">
    <text evidence="2">The sequence shown here is derived from an EMBL/GenBank/DDBJ whole genome shotgun (WGS) entry which is preliminary data.</text>
</comment>
<evidence type="ECO:0000313" key="2">
    <source>
        <dbReference type="EMBL" id="MEU1957402.1"/>
    </source>
</evidence>
<feature type="compositionally biased region" description="Pro residues" evidence="1">
    <location>
        <begin position="28"/>
        <end position="44"/>
    </location>
</feature>
<accession>A0ABV2X2L6</accession>
<feature type="compositionally biased region" description="Polar residues" evidence="1">
    <location>
        <begin position="92"/>
        <end position="106"/>
    </location>
</feature>
<gene>
    <name evidence="2" type="ORF">ABZ510_36845</name>
</gene>
<dbReference type="Proteomes" id="UP001550628">
    <property type="component" value="Unassembled WGS sequence"/>
</dbReference>
<evidence type="ECO:0000256" key="1">
    <source>
        <dbReference type="SAM" id="MobiDB-lite"/>
    </source>
</evidence>
<sequence>ASAGPGCPSGPGRRGGAGARLRQDPGSQPRPIPRTPEPGSPGPAGPASGLPELPRRVPGAQPPAVPGLYPAPEPPTRPAERPAPTGSRPDSLAQQSAGGVGPQQNTDPRERNSIESWMAGLRSARRQQAGMPADDSGRHQQNEGRSVSVNELLRRREQD</sequence>
<protein>
    <recommendedName>
        <fullName evidence="4">Histidine kinase</fullName>
    </recommendedName>
</protein>
<reference evidence="2 3" key="1">
    <citation type="submission" date="2024-06" db="EMBL/GenBank/DDBJ databases">
        <title>The Natural Products Discovery Center: Release of the First 8490 Sequenced Strains for Exploring Actinobacteria Biosynthetic Diversity.</title>
        <authorList>
            <person name="Kalkreuter E."/>
            <person name="Kautsar S.A."/>
            <person name="Yang D."/>
            <person name="Bader C.D."/>
            <person name="Teijaro C.N."/>
            <person name="Fluegel L."/>
            <person name="Davis C.M."/>
            <person name="Simpson J.R."/>
            <person name="Lauterbach L."/>
            <person name="Steele A.D."/>
            <person name="Gui C."/>
            <person name="Meng S."/>
            <person name="Li G."/>
            <person name="Viehrig K."/>
            <person name="Ye F."/>
            <person name="Su P."/>
            <person name="Kiefer A.F."/>
            <person name="Nichols A."/>
            <person name="Cepeda A.J."/>
            <person name="Yan W."/>
            <person name="Fan B."/>
            <person name="Jiang Y."/>
            <person name="Adhikari A."/>
            <person name="Zheng C.-J."/>
            <person name="Schuster L."/>
            <person name="Cowan T.M."/>
            <person name="Smanski M.J."/>
            <person name="Chevrette M.G."/>
            <person name="De Carvalho L.P.S."/>
            <person name="Shen B."/>
        </authorList>
    </citation>
    <scope>NUCLEOTIDE SEQUENCE [LARGE SCALE GENOMIC DNA]</scope>
    <source>
        <strain evidence="2 3">NPDC019708</strain>
    </source>
</reference>
<feature type="compositionally biased region" description="Pro residues" evidence="1">
    <location>
        <begin position="60"/>
        <end position="77"/>
    </location>
</feature>
<keyword evidence="3" id="KW-1185">Reference proteome</keyword>
<feature type="region of interest" description="Disordered" evidence="1">
    <location>
        <begin position="1"/>
        <end position="159"/>
    </location>
</feature>
<name>A0ABV2X2L6_9NOCA</name>
<dbReference type="EMBL" id="JBEYBF010000073">
    <property type="protein sequence ID" value="MEU1957402.1"/>
    <property type="molecule type" value="Genomic_DNA"/>
</dbReference>
<feature type="compositionally biased region" description="Gly residues" evidence="1">
    <location>
        <begin position="7"/>
        <end position="18"/>
    </location>
</feature>
<evidence type="ECO:0008006" key="4">
    <source>
        <dbReference type="Google" id="ProtNLM"/>
    </source>
</evidence>
<organism evidence="2 3">
    <name type="scientific">Nocardia rhamnosiphila</name>
    <dbReference type="NCBI Taxonomy" id="426716"/>
    <lineage>
        <taxon>Bacteria</taxon>
        <taxon>Bacillati</taxon>
        <taxon>Actinomycetota</taxon>
        <taxon>Actinomycetes</taxon>
        <taxon>Mycobacteriales</taxon>
        <taxon>Nocardiaceae</taxon>
        <taxon>Nocardia</taxon>
    </lineage>
</organism>
<evidence type="ECO:0000313" key="3">
    <source>
        <dbReference type="Proteomes" id="UP001550628"/>
    </source>
</evidence>
<feature type="non-terminal residue" evidence="2">
    <location>
        <position position="1"/>
    </location>
</feature>
<proteinExistence type="predicted"/>